<evidence type="ECO:0000256" key="1">
    <source>
        <dbReference type="ARBA" id="ARBA00009796"/>
    </source>
</evidence>
<proteinExistence type="inferred from homology"/>
<dbReference type="NCBIfam" id="NF009668">
    <property type="entry name" value="PRK13189.1"/>
    <property type="match status" value="1"/>
</dbReference>
<dbReference type="InterPro" id="IPR036249">
    <property type="entry name" value="Thioredoxin-like_sf"/>
</dbReference>
<comment type="similarity">
    <text evidence="9">Belongs to the peroxiredoxin family. Prx6 subfamily.</text>
</comment>
<dbReference type="GO" id="GO:0102039">
    <property type="term" value="F:NADH-dependent peroxiredoxin activity"/>
    <property type="evidence" value="ECO:0007669"/>
    <property type="project" value="UniProtKB-EC"/>
</dbReference>
<dbReference type="EC" id="1.11.1.26" evidence="3"/>
<dbReference type="Pfam" id="PF10417">
    <property type="entry name" value="1-cysPrx_C"/>
    <property type="match status" value="1"/>
</dbReference>
<evidence type="ECO:0000256" key="9">
    <source>
        <dbReference type="ARBA" id="ARBA00025719"/>
    </source>
</evidence>
<accession>A0A0H5DRB7</accession>
<dbReference type="FunFam" id="3.40.30.10:FF:000011">
    <property type="entry name" value="Peroxiredoxin PRX1"/>
    <property type="match status" value="1"/>
</dbReference>
<evidence type="ECO:0000256" key="6">
    <source>
        <dbReference type="ARBA" id="ARBA00022862"/>
    </source>
</evidence>
<dbReference type="Proteomes" id="UP000220251">
    <property type="component" value="Unassembled WGS sequence"/>
</dbReference>
<keyword evidence="8" id="KW-0676">Redox-active center</keyword>
<dbReference type="InterPro" id="IPR024706">
    <property type="entry name" value="Peroxiredoxin_AhpC-typ"/>
</dbReference>
<gene>
    <name evidence="14" type="ORF">ELAC_1387</name>
</gene>
<evidence type="ECO:0000259" key="13">
    <source>
        <dbReference type="PROSITE" id="PS51352"/>
    </source>
</evidence>
<dbReference type="GO" id="GO:0033554">
    <property type="term" value="P:cellular response to stress"/>
    <property type="evidence" value="ECO:0007669"/>
    <property type="project" value="TreeGrafter"/>
</dbReference>
<dbReference type="Gene3D" id="3.30.1020.10">
    <property type="entry name" value="Antioxidant, Horf6, Chain A, domain2"/>
    <property type="match status" value="1"/>
</dbReference>
<keyword evidence="5 14" id="KW-0575">Peroxidase</keyword>
<evidence type="ECO:0000256" key="3">
    <source>
        <dbReference type="ARBA" id="ARBA00013021"/>
    </source>
</evidence>
<dbReference type="RefSeq" id="WP_098038587.1">
    <property type="nucleotide sequence ID" value="NZ_CWGJ01000019.1"/>
</dbReference>
<organism evidence="14 15">
    <name type="scientific">Estrella lausannensis</name>
    <dbReference type="NCBI Taxonomy" id="483423"/>
    <lineage>
        <taxon>Bacteria</taxon>
        <taxon>Pseudomonadati</taxon>
        <taxon>Chlamydiota</taxon>
        <taxon>Chlamydiia</taxon>
        <taxon>Parachlamydiales</taxon>
        <taxon>Candidatus Criblamydiaceae</taxon>
        <taxon>Estrella</taxon>
    </lineage>
</organism>
<feature type="domain" description="Thioredoxin" evidence="13">
    <location>
        <begin position="7"/>
        <end position="163"/>
    </location>
</feature>
<dbReference type="InterPro" id="IPR000866">
    <property type="entry name" value="AhpC/TSA"/>
</dbReference>
<evidence type="ECO:0000256" key="8">
    <source>
        <dbReference type="ARBA" id="ARBA00023284"/>
    </source>
</evidence>
<comment type="catalytic activity">
    <reaction evidence="11">
        <text>a hydroperoxide + NADH + H(+) = an alcohol + NAD(+) + H2O</text>
        <dbReference type="Rhea" id="RHEA:62628"/>
        <dbReference type="ChEBI" id="CHEBI:15377"/>
        <dbReference type="ChEBI" id="CHEBI:15378"/>
        <dbReference type="ChEBI" id="CHEBI:30879"/>
        <dbReference type="ChEBI" id="CHEBI:35924"/>
        <dbReference type="ChEBI" id="CHEBI:57540"/>
        <dbReference type="ChEBI" id="CHEBI:57945"/>
        <dbReference type="EC" id="1.11.1.26"/>
    </reaction>
</comment>
<dbReference type="Gene3D" id="3.40.30.10">
    <property type="entry name" value="Glutaredoxin"/>
    <property type="match status" value="1"/>
</dbReference>
<evidence type="ECO:0000256" key="12">
    <source>
        <dbReference type="PIRSR" id="PIRSR000239-1"/>
    </source>
</evidence>
<dbReference type="FunFam" id="3.30.1020.10:FF:000001">
    <property type="entry name" value="1-Cys peroxiredoxin"/>
    <property type="match status" value="1"/>
</dbReference>
<evidence type="ECO:0000256" key="4">
    <source>
        <dbReference type="ARBA" id="ARBA00017462"/>
    </source>
</evidence>
<feature type="active site" description="Cysteine sulfenic acid (-SOH) intermediate; for peroxidase activity" evidence="12">
    <location>
        <position position="49"/>
    </location>
</feature>
<dbReference type="Pfam" id="PF00578">
    <property type="entry name" value="AhpC-TSA"/>
    <property type="match status" value="1"/>
</dbReference>
<reference evidence="15" key="1">
    <citation type="submission" date="2015-06" db="EMBL/GenBank/DDBJ databases">
        <authorList>
            <person name="Bertelli C."/>
        </authorList>
    </citation>
    <scope>NUCLEOTIDE SEQUENCE [LARGE SCALE GENOMIC DNA]</scope>
    <source>
        <strain evidence="15">CRIB-30</strain>
    </source>
</reference>
<dbReference type="PANTHER" id="PTHR10681:SF121">
    <property type="entry name" value="ALKYL HYDROPEROXIDE REDUCTASE C"/>
    <property type="match status" value="1"/>
</dbReference>
<dbReference type="EMBL" id="CWGJ01000019">
    <property type="protein sequence ID" value="CRX38723.1"/>
    <property type="molecule type" value="Genomic_DNA"/>
</dbReference>
<comment type="subunit">
    <text evidence="2">Homodimer; disulfide-linked, upon oxidation. 5 homodimers assemble to form a ring-like decamer.</text>
</comment>
<dbReference type="GO" id="GO:0008379">
    <property type="term" value="F:thioredoxin peroxidase activity"/>
    <property type="evidence" value="ECO:0007669"/>
    <property type="project" value="TreeGrafter"/>
</dbReference>
<name>A0A0H5DRB7_9BACT</name>
<dbReference type="OrthoDB" id="9812811at2"/>
<comment type="similarity">
    <text evidence="1">Belongs to the peroxiredoxin family. AhpC/Prx1 subfamily.</text>
</comment>
<dbReference type="PANTHER" id="PTHR10681">
    <property type="entry name" value="THIOREDOXIN PEROXIDASE"/>
    <property type="match status" value="1"/>
</dbReference>
<dbReference type="AlphaFoldDB" id="A0A0H5DRB7"/>
<sequence>MSEIANLKIGDLAPDFKAETTLGPIRFHDWLKDSWCVFFSHPKDFTPVCTTELGAAAKLKPEFDRRGIKMVSLSVNGIHEHKGWIKDIKETQKVELNFPMIADPEKRIATLYGMIHLSASDTATVRTVFIIDPQKKIRLTMAYPTSTGRNFIEILRVIDALQLSDQKKVATPADWRPGDECIILPSITDPKELKERFPKGYREVKSYLRYVPYQDLIAPK</sequence>
<dbReference type="CDD" id="cd03016">
    <property type="entry name" value="PRX_1cys"/>
    <property type="match status" value="1"/>
</dbReference>
<keyword evidence="15" id="KW-1185">Reference proteome</keyword>
<dbReference type="InterPro" id="IPR019479">
    <property type="entry name" value="Peroxiredoxin_C"/>
</dbReference>
<evidence type="ECO:0000256" key="11">
    <source>
        <dbReference type="ARBA" id="ARBA00047572"/>
    </source>
</evidence>
<dbReference type="SUPFAM" id="SSF52833">
    <property type="entry name" value="Thioredoxin-like"/>
    <property type="match status" value="1"/>
</dbReference>
<evidence type="ECO:0000256" key="5">
    <source>
        <dbReference type="ARBA" id="ARBA00022559"/>
    </source>
</evidence>
<dbReference type="InterPro" id="IPR013766">
    <property type="entry name" value="Thioredoxin_domain"/>
</dbReference>
<evidence type="ECO:0000256" key="10">
    <source>
        <dbReference type="ARBA" id="ARBA00032077"/>
    </source>
</evidence>
<evidence type="ECO:0000313" key="15">
    <source>
        <dbReference type="Proteomes" id="UP000220251"/>
    </source>
</evidence>
<protein>
    <recommendedName>
        <fullName evidence="4">Alkyl hydroperoxide reductase C</fullName>
        <ecNumber evidence="3">1.11.1.26</ecNumber>
    </recommendedName>
    <alternativeName>
        <fullName evidence="10">Peroxiredoxin</fullName>
    </alternativeName>
</protein>
<dbReference type="GO" id="GO:0005829">
    <property type="term" value="C:cytosol"/>
    <property type="evidence" value="ECO:0007669"/>
    <property type="project" value="TreeGrafter"/>
</dbReference>
<evidence type="ECO:0000256" key="2">
    <source>
        <dbReference type="ARBA" id="ARBA00011654"/>
    </source>
</evidence>
<dbReference type="GO" id="GO:0006979">
    <property type="term" value="P:response to oxidative stress"/>
    <property type="evidence" value="ECO:0007669"/>
    <property type="project" value="TreeGrafter"/>
</dbReference>
<evidence type="ECO:0000313" key="14">
    <source>
        <dbReference type="EMBL" id="CRX38723.1"/>
    </source>
</evidence>
<dbReference type="PIRSF" id="PIRSF000239">
    <property type="entry name" value="AHPC"/>
    <property type="match status" value="1"/>
</dbReference>
<dbReference type="GO" id="GO:0045454">
    <property type="term" value="P:cell redox homeostasis"/>
    <property type="evidence" value="ECO:0007669"/>
    <property type="project" value="TreeGrafter"/>
</dbReference>
<keyword evidence="6" id="KW-0049">Antioxidant</keyword>
<evidence type="ECO:0000256" key="7">
    <source>
        <dbReference type="ARBA" id="ARBA00023002"/>
    </source>
</evidence>
<dbReference type="GO" id="GO:0042744">
    <property type="term" value="P:hydrogen peroxide catabolic process"/>
    <property type="evidence" value="ECO:0007669"/>
    <property type="project" value="TreeGrafter"/>
</dbReference>
<keyword evidence="7 14" id="KW-0560">Oxidoreductase</keyword>
<dbReference type="PROSITE" id="PS51352">
    <property type="entry name" value="THIOREDOXIN_2"/>
    <property type="match status" value="1"/>
</dbReference>
<dbReference type="InterPro" id="IPR050217">
    <property type="entry name" value="Peroxiredoxin"/>
</dbReference>
<dbReference type="InterPro" id="IPR045020">
    <property type="entry name" value="PRX_1cys"/>
</dbReference>